<sequence length="421" mass="45805">MMLSNITVPLLGLVDTAIIGHLSEAYYLGAVALGSTLFTLIVWLLGFLRMATTGLTAQAWGRADGHGQKRLLLQGLVMAFAMGLALLASYPLLLNIVLSFSSASSEVLSYCRDYFGVRVLSLPLALANLVMLGWLLGRQAPKVAMWQLIIANLVNIALDVLFVIGLDMGVKGAAWASVLADLTAFSIAGYFCLHAWRGLPESIIRLSDIFQGTGRLLKLNRDIFIRSLCLQATFAFMTFKGAGLGDTTVAANAVLLNFLMLISYALDGIAYYAEAETGAAVGRQDARGLTQSVALAFGWSALFATGFSLTFWLLGPELISLMTDIDAVRLGAQQFLPWLVALPLLAFGSYLFDGVYIGATQGRIMRNSMMLATLGVFFPLWYLFSHSGNHGLWLAMSAFMACRSLSLSWHFYRYHPGFIRA</sequence>
<dbReference type="PANTHER" id="PTHR42893">
    <property type="entry name" value="PROTEIN DETOXIFICATION 44, CHLOROPLASTIC-RELATED"/>
    <property type="match status" value="1"/>
</dbReference>
<dbReference type="Proteomes" id="UP001297581">
    <property type="component" value="Unassembled WGS sequence"/>
</dbReference>
<proteinExistence type="inferred from homology"/>
<dbReference type="Pfam" id="PF01554">
    <property type="entry name" value="MatE"/>
    <property type="match status" value="2"/>
</dbReference>
<dbReference type="EMBL" id="JAKUDL010000004">
    <property type="protein sequence ID" value="MCH4295165.1"/>
    <property type="molecule type" value="Genomic_DNA"/>
</dbReference>
<dbReference type="GO" id="GO:0005886">
    <property type="term" value="C:plasma membrane"/>
    <property type="evidence" value="ECO:0007669"/>
    <property type="project" value="TreeGrafter"/>
</dbReference>
<evidence type="ECO:0000256" key="5">
    <source>
        <dbReference type="ARBA" id="ARBA00023136"/>
    </source>
</evidence>
<dbReference type="GO" id="GO:0042910">
    <property type="term" value="F:xenobiotic transmembrane transporter activity"/>
    <property type="evidence" value="ECO:0007669"/>
    <property type="project" value="InterPro"/>
</dbReference>
<dbReference type="InterPro" id="IPR002528">
    <property type="entry name" value="MATE_fam"/>
</dbReference>
<feature type="transmembrane region" description="Helical" evidence="6">
    <location>
        <begin position="364"/>
        <end position="384"/>
    </location>
</feature>
<keyword evidence="8" id="KW-1185">Reference proteome</keyword>
<organism evidence="7 8">
    <name type="scientific">Shewanella zhuhaiensis</name>
    <dbReference type="NCBI Taxonomy" id="2919576"/>
    <lineage>
        <taxon>Bacteria</taxon>
        <taxon>Pseudomonadati</taxon>
        <taxon>Pseudomonadota</taxon>
        <taxon>Gammaproteobacteria</taxon>
        <taxon>Alteromonadales</taxon>
        <taxon>Shewanellaceae</taxon>
        <taxon>Shewanella</taxon>
    </lineage>
</organism>
<comment type="caution">
    <text evidence="7">The sequence shown here is derived from an EMBL/GenBank/DDBJ whole genome shotgun (WGS) entry which is preliminary data.</text>
</comment>
<feature type="transmembrane region" description="Helical" evidence="6">
    <location>
        <begin position="71"/>
        <end position="94"/>
    </location>
</feature>
<evidence type="ECO:0000256" key="4">
    <source>
        <dbReference type="ARBA" id="ARBA00022989"/>
    </source>
</evidence>
<dbReference type="PANTHER" id="PTHR42893:SF46">
    <property type="entry name" value="PROTEIN DETOXIFICATION 44, CHLOROPLASTIC"/>
    <property type="match status" value="1"/>
</dbReference>
<feature type="transmembrane region" description="Helical" evidence="6">
    <location>
        <begin position="172"/>
        <end position="196"/>
    </location>
</feature>
<feature type="transmembrane region" description="Helical" evidence="6">
    <location>
        <begin position="114"/>
        <end position="136"/>
    </location>
</feature>
<evidence type="ECO:0000313" key="8">
    <source>
        <dbReference type="Proteomes" id="UP001297581"/>
    </source>
</evidence>
<feature type="transmembrane region" description="Helical" evidence="6">
    <location>
        <begin position="249"/>
        <end position="272"/>
    </location>
</feature>
<feature type="transmembrane region" description="Helical" evidence="6">
    <location>
        <begin position="335"/>
        <end position="352"/>
    </location>
</feature>
<feature type="transmembrane region" description="Helical" evidence="6">
    <location>
        <begin position="293"/>
        <end position="315"/>
    </location>
</feature>
<feature type="transmembrane region" description="Helical" evidence="6">
    <location>
        <begin position="390"/>
        <end position="412"/>
    </location>
</feature>
<accession>A0AAJ1BI35</accession>
<keyword evidence="5 6" id="KW-0472">Membrane</keyword>
<reference evidence="7 8" key="1">
    <citation type="submission" date="2022-02" db="EMBL/GenBank/DDBJ databases">
        <title>The genome sequence of Shewanella sp. 3B26.</title>
        <authorList>
            <person name="Du J."/>
        </authorList>
    </citation>
    <scope>NUCLEOTIDE SEQUENCE [LARGE SCALE GENOMIC DNA]</scope>
    <source>
        <strain evidence="7 8">3B26</strain>
    </source>
</reference>
<evidence type="ECO:0000313" key="7">
    <source>
        <dbReference type="EMBL" id="MCH4295165.1"/>
    </source>
</evidence>
<feature type="transmembrane region" description="Helical" evidence="6">
    <location>
        <begin position="148"/>
        <end position="166"/>
    </location>
</feature>
<comment type="similarity">
    <text evidence="2">Belongs to the multi antimicrobial extrusion (MATE) (TC 2.A.66.1) family.</text>
</comment>
<dbReference type="NCBIfam" id="TIGR00797">
    <property type="entry name" value="matE"/>
    <property type="match status" value="1"/>
</dbReference>
<gene>
    <name evidence="7" type="ORF">MJ923_12715</name>
</gene>
<name>A0AAJ1BI35_9GAMM</name>
<keyword evidence="3 6" id="KW-0812">Transmembrane</keyword>
<protein>
    <submittedName>
        <fullName evidence="7">MATE family efflux transporter</fullName>
    </submittedName>
</protein>
<feature type="transmembrane region" description="Helical" evidence="6">
    <location>
        <begin position="26"/>
        <end position="50"/>
    </location>
</feature>
<dbReference type="GO" id="GO:0015297">
    <property type="term" value="F:antiporter activity"/>
    <property type="evidence" value="ECO:0007669"/>
    <property type="project" value="InterPro"/>
</dbReference>
<evidence type="ECO:0000256" key="6">
    <source>
        <dbReference type="SAM" id="Phobius"/>
    </source>
</evidence>
<dbReference type="AlphaFoldDB" id="A0AAJ1BI35"/>
<keyword evidence="4 6" id="KW-1133">Transmembrane helix</keyword>
<evidence type="ECO:0000256" key="2">
    <source>
        <dbReference type="ARBA" id="ARBA00010199"/>
    </source>
</evidence>
<evidence type="ECO:0000256" key="3">
    <source>
        <dbReference type="ARBA" id="ARBA00022692"/>
    </source>
</evidence>
<comment type="subcellular location">
    <subcellularLocation>
        <location evidence="1">Membrane</location>
        <topology evidence="1">Multi-pass membrane protein</topology>
    </subcellularLocation>
</comment>
<feature type="transmembrane region" description="Helical" evidence="6">
    <location>
        <begin position="223"/>
        <end position="243"/>
    </location>
</feature>
<dbReference type="CDD" id="cd13136">
    <property type="entry name" value="MATE_DinF_like"/>
    <property type="match status" value="1"/>
</dbReference>
<dbReference type="InterPro" id="IPR044644">
    <property type="entry name" value="DinF-like"/>
</dbReference>
<evidence type="ECO:0000256" key="1">
    <source>
        <dbReference type="ARBA" id="ARBA00004141"/>
    </source>
</evidence>